<accession>A0A2V5IAD3</accession>
<dbReference type="InterPro" id="IPR014790">
    <property type="entry name" value="MutL_C"/>
</dbReference>
<dbReference type="PANTHER" id="PTHR10073:SF47">
    <property type="entry name" value="DNA MISMATCH REPAIR PROTEIN MLH3"/>
    <property type="match status" value="1"/>
</dbReference>
<feature type="region of interest" description="Disordered" evidence="2">
    <location>
        <begin position="794"/>
        <end position="818"/>
    </location>
</feature>
<feature type="domain" description="MutL C-terminal dimerisation" evidence="3">
    <location>
        <begin position="654"/>
        <end position="853"/>
    </location>
</feature>
<feature type="region of interest" description="Disordered" evidence="2">
    <location>
        <begin position="544"/>
        <end position="569"/>
    </location>
</feature>
<dbReference type="Pfam" id="PF13589">
    <property type="entry name" value="HATPase_c_3"/>
    <property type="match status" value="1"/>
</dbReference>
<dbReference type="GO" id="GO:0016887">
    <property type="term" value="F:ATP hydrolysis activity"/>
    <property type="evidence" value="ECO:0007669"/>
    <property type="project" value="InterPro"/>
</dbReference>
<dbReference type="InterPro" id="IPR036890">
    <property type="entry name" value="HATPase_C_sf"/>
</dbReference>
<dbReference type="SUPFAM" id="SSF55874">
    <property type="entry name" value="ATPase domain of HSP90 chaperone/DNA topoisomerase II/histidine kinase"/>
    <property type="match status" value="1"/>
</dbReference>
<dbReference type="GO" id="GO:0140664">
    <property type="term" value="F:ATP-dependent DNA damage sensor activity"/>
    <property type="evidence" value="ECO:0007669"/>
    <property type="project" value="InterPro"/>
</dbReference>
<dbReference type="InterPro" id="IPR038973">
    <property type="entry name" value="MutL/Mlh/Pms-like"/>
</dbReference>
<dbReference type="Proteomes" id="UP000249829">
    <property type="component" value="Unassembled WGS sequence"/>
</dbReference>
<feature type="compositionally biased region" description="Basic and acidic residues" evidence="2">
    <location>
        <begin position="404"/>
        <end position="421"/>
    </location>
</feature>
<dbReference type="Gene3D" id="3.30.1540.20">
    <property type="entry name" value="MutL, C-terminal domain, dimerisation subdomain"/>
    <property type="match status" value="1"/>
</dbReference>
<evidence type="ECO:0000256" key="1">
    <source>
        <dbReference type="ARBA" id="ARBA00006082"/>
    </source>
</evidence>
<evidence type="ECO:0000313" key="5">
    <source>
        <dbReference type="Proteomes" id="UP000249829"/>
    </source>
</evidence>
<name>A0A2V5IAD3_ASPV1</name>
<dbReference type="InterPro" id="IPR037198">
    <property type="entry name" value="MutL_C_sf"/>
</dbReference>
<feature type="compositionally biased region" description="Polar residues" evidence="2">
    <location>
        <begin position="544"/>
        <end position="564"/>
    </location>
</feature>
<reference evidence="4 5" key="1">
    <citation type="submission" date="2018-02" db="EMBL/GenBank/DDBJ databases">
        <title>The genomes of Aspergillus section Nigri reveals drivers in fungal speciation.</title>
        <authorList>
            <consortium name="DOE Joint Genome Institute"/>
            <person name="Vesth T.C."/>
            <person name="Nybo J."/>
            <person name="Theobald S."/>
            <person name="Brandl J."/>
            <person name="Frisvad J.C."/>
            <person name="Nielsen K.F."/>
            <person name="Lyhne E.K."/>
            <person name="Kogle M.E."/>
            <person name="Kuo A."/>
            <person name="Riley R."/>
            <person name="Clum A."/>
            <person name="Nolan M."/>
            <person name="Lipzen A."/>
            <person name="Salamov A."/>
            <person name="Henrissat B."/>
            <person name="Wiebenga A."/>
            <person name="De vries R.P."/>
            <person name="Grigoriev I.V."/>
            <person name="Mortensen U.H."/>
            <person name="Andersen M.R."/>
            <person name="Baker S.E."/>
        </authorList>
    </citation>
    <scope>NUCLEOTIDE SEQUENCE [LARGE SCALE GENOMIC DNA]</scope>
    <source>
        <strain evidence="4 5">CBS 115571</strain>
    </source>
</reference>
<dbReference type="InterPro" id="IPR042120">
    <property type="entry name" value="MutL_C_dimsub"/>
</dbReference>
<dbReference type="GO" id="GO:0032300">
    <property type="term" value="C:mismatch repair complex"/>
    <property type="evidence" value="ECO:0007669"/>
    <property type="project" value="InterPro"/>
</dbReference>
<evidence type="ECO:0000259" key="3">
    <source>
        <dbReference type="SMART" id="SM00853"/>
    </source>
</evidence>
<evidence type="ECO:0000313" key="4">
    <source>
        <dbReference type="EMBL" id="PYI20967.1"/>
    </source>
</evidence>
<feature type="region of interest" description="Disordered" evidence="2">
    <location>
        <begin position="394"/>
        <end position="428"/>
    </location>
</feature>
<dbReference type="GO" id="GO:0005524">
    <property type="term" value="F:ATP binding"/>
    <property type="evidence" value="ECO:0007669"/>
    <property type="project" value="InterPro"/>
</dbReference>
<keyword evidence="5" id="KW-1185">Reference proteome</keyword>
<comment type="similarity">
    <text evidence="1">Belongs to the DNA mismatch repair MutL/HexB family.</text>
</comment>
<dbReference type="AlphaFoldDB" id="A0A2V5IAD3"/>
<dbReference type="PANTHER" id="PTHR10073">
    <property type="entry name" value="DNA MISMATCH REPAIR PROTEIN MLH, PMS, MUTL"/>
    <property type="match status" value="1"/>
</dbReference>
<dbReference type="Gene3D" id="3.30.565.10">
    <property type="entry name" value="Histidine kinase-like ATPase, C-terminal domain"/>
    <property type="match status" value="1"/>
</dbReference>
<sequence>MKTDDPRIQPLPPSVVAKLRSSTTITTLKGVILDLVKNALDANARTVYITVDALRGGCIVEDDGDGIPPFEFHPSGGLGKTHHTSRLGPERDVYGHRGSFLASLSTLSMLTITSRHFRHTSTNTLVFHHATPVVRLTPAPSYQGLRFSSHGTSITVNDLFGNLPVRVKSRALALLKSEEVERQWDDLRQLLVPLMLANNQLIKLVVMDASGEKKLSLSPKTPSHDAESALDLQRISTILYQAGLVEARHPEHWDVVSASVPGFQIQAAISRIPSTTKKVQFLSLGITPMLPQSSANIFYTEINRLFALSDFDTTKSSASLRAKDEVLGSGHEPLMKAPPKECTKWPMFYMRITAEDHTSLDYDAQGAPETVEYVQRILDVLEAMLNEYLGQQGLRPRARKKRKMSPEKGSRTSVPEAHRSDTAYSTEEPLNRHIKVPDLRQPMTVSHHFGNWTRVKSASIISKDLSANGRVLKPNAPLHRSYSQKPAMPSEAAPNDMIIGQSSEIRSHDEAFGENNSSVGHFDLITSWIDPYTGRSHMVNSRTGQSIGAGSPTFSLRPRSTGSLRTKRGLEGLDRPKSAAIQPARNAWVENLLEDWKPPVFGRPEKAIDIFDIDTSLRTATRTATPSNLFRTDTLGVSKYRGKLRKHDLRKSQIIAQVDRKFILAAIGPSAPNPNKTLVLIDQHAADERCRVEALLASFLPTEPTDTPPSVRLDNAIVIEIPPVETSVFKRYRQFYSHWGVEYSIQQRPRDTKPFVFVHALPALIAERCRTEPELVTQLVRGEIWHREESGGLGFPKGLSRGESRPSTRQGTHDGATASDSGWFGRLDTCPRGIIDLLNSRACRTAIMFNDVLTVEECQGLVSRLAGCTFPFQCAHGRPSMIPILDIDASAPNGLGGNLGWGQTDEYACNEISNGGGFVEAYQRWQGLV</sequence>
<dbReference type="EMBL" id="KZ825121">
    <property type="protein sequence ID" value="PYI20967.1"/>
    <property type="molecule type" value="Genomic_DNA"/>
</dbReference>
<evidence type="ECO:0000256" key="2">
    <source>
        <dbReference type="SAM" id="MobiDB-lite"/>
    </source>
</evidence>
<dbReference type="SMART" id="SM00853">
    <property type="entry name" value="MutL_C"/>
    <property type="match status" value="1"/>
</dbReference>
<dbReference type="SUPFAM" id="SSF118116">
    <property type="entry name" value="DNA mismatch repair protein MutL"/>
    <property type="match status" value="2"/>
</dbReference>
<dbReference type="STRING" id="1450538.A0A2V5IAD3"/>
<dbReference type="GO" id="GO:0006298">
    <property type="term" value="P:mismatch repair"/>
    <property type="evidence" value="ECO:0007669"/>
    <property type="project" value="InterPro"/>
</dbReference>
<organism evidence="4 5">
    <name type="scientific">Aspergillus violaceofuscus (strain CBS 115571)</name>
    <dbReference type="NCBI Taxonomy" id="1450538"/>
    <lineage>
        <taxon>Eukaryota</taxon>
        <taxon>Fungi</taxon>
        <taxon>Dikarya</taxon>
        <taxon>Ascomycota</taxon>
        <taxon>Pezizomycotina</taxon>
        <taxon>Eurotiomycetes</taxon>
        <taxon>Eurotiomycetidae</taxon>
        <taxon>Eurotiales</taxon>
        <taxon>Aspergillaceae</taxon>
        <taxon>Aspergillus</taxon>
    </lineage>
</organism>
<gene>
    <name evidence="4" type="ORF">BO99DRAFT_480873</name>
</gene>
<dbReference type="OMA" id="NKWPMFY"/>
<protein>
    <recommendedName>
        <fullName evidence="3">MutL C-terminal dimerisation domain-containing protein</fullName>
    </recommendedName>
</protein>
<proteinExistence type="inferred from homology"/>